<dbReference type="InterPro" id="IPR006029">
    <property type="entry name" value="Neurotrans-gated_channel_TM"/>
</dbReference>
<sequence length="237" mass="26606">MAVLGFTLPPDSGEKLSLDVTVLLSLTFFLNMVAETMPPTSERPLIGTYFNCIMFMVASSVVSTIIILNYHHRNADTHEMSPCVKSLFLHWLPCLLRMSRPGHNDPNENPRKSMQLHTLELKERSSKSLLANVLDIDDDFRHGPLQASTHTFIRAHEEGVGGGVLHSGGVSCLGPHRELGQILKELRVITDKLRKEDEAAEITNDWKFAAMVVDRLILEVDGRVRLAQWQNIGYKPI</sequence>
<dbReference type="AlphaFoldDB" id="A0A8S9Y4Y3"/>
<proteinExistence type="predicted"/>
<accession>A0A8S9Y4Y3</accession>
<dbReference type="SUPFAM" id="SSF90112">
    <property type="entry name" value="Neurotransmitter-gated ion-channel transmembrane pore"/>
    <property type="match status" value="1"/>
</dbReference>
<dbReference type="InterPro" id="IPR038050">
    <property type="entry name" value="Neuro_actylchol_rec"/>
</dbReference>
<dbReference type="InterPro" id="IPR036719">
    <property type="entry name" value="Neuro-gated_channel_TM_sf"/>
</dbReference>
<dbReference type="GO" id="GO:0004888">
    <property type="term" value="F:transmembrane signaling receptor activity"/>
    <property type="evidence" value="ECO:0007669"/>
    <property type="project" value="InterPro"/>
</dbReference>
<dbReference type="GO" id="GO:0016020">
    <property type="term" value="C:membrane"/>
    <property type="evidence" value="ECO:0007669"/>
    <property type="project" value="InterPro"/>
</dbReference>
<dbReference type="InterPro" id="IPR006201">
    <property type="entry name" value="Neur_channel"/>
</dbReference>
<evidence type="ECO:0000256" key="1">
    <source>
        <dbReference type="SAM" id="Phobius"/>
    </source>
</evidence>
<gene>
    <name evidence="3" type="ORF">GE061_000563</name>
</gene>
<evidence type="ECO:0000313" key="3">
    <source>
        <dbReference type="EMBL" id="KAF6216223.1"/>
    </source>
</evidence>
<dbReference type="PANTHER" id="PTHR18945">
    <property type="entry name" value="NEUROTRANSMITTER GATED ION CHANNEL"/>
    <property type="match status" value="1"/>
</dbReference>
<dbReference type="Pfam" id="PF02932">
    <property type="entry name" value="Neur_chan_memb"/>
    <property type="match status" value="1"/>
</dbReference>
<evidence type="ECO:0000313" key="4">
    <source>
        <dbReference type="Proteomes" id="UP000466442"/>
    </source>
</evidence>
<name>A0A8S9Y4Y3_APOLU</name>
<reference evidence="3" key="1">
    <citation type="journal article" date="2021" name="Mol. Ecol. Resour.">
        <title>Apolygus lucorum genome provides insights into omnivorousness and mesophyll feeding.</title>
        <authorList>
            <person name="Liu Y."/>
            <person name="Liu H."/>
            <person name="Wang H."/>
            <person name="Huang T."/>
            <person name="Liu B."/>
            <person name="Yang B."/>
            <person name="Yin L."/>
            <person name="Li B."/>
            <person name="Zhang Y."/>
            <person name="Zhang S."/>
            <person name="Jiang F."/>
            <person name="Zhang X."/>
            <person name="Ren Y."/>
            <person name="Wang B."/>
            <person name="Wang S."/>
            <person name="Lu Y."/>
            <person name="Wu K."/>
            <person name="Fan W."/>
            <person name="Wang G."/>
        </authorList>
    </citation>
    <scope>NUCLEOTIDE SEQUENCE</scope>
    <source>
        <strain evidence="3">12Hb</strain>
    </source>
</reference>
<dbReference type="GO" id="GO:0005216">
    <property type="term" value="F:monoatomic ion channel activity"/>
    <property type="evidence" value="ECO:0007669"/>
    <property type="project" value="InterPro"/>
</dbReference>
<dbReference type="OrthoDB" id="5975154at2759"/>
<keyword evidence="1" id="KW-0472">Membrane</keyword>
<feature type="transmembrane region" description="Helical" evidence="1">
    <location>
        <begin position="46"/>
        <end position="70"/>
    </location>
</feature>
<evidence type="ECO:0000259" key="2">
    <source>
        <dbReference type="Pfam" id="PF02932"/>
    </source>
</evidence>
<keyword evidence="1" id="KW-1133">Transmembrane helix</keyword>
<keyword evidence="1" id="KW-0812">Transmembrane</keyword>
<dbReference type="Proteomes" id="UP000466442">
    <property type="component" value="Linkage Group LG1"/>
</dbReference>
<dbReference type="Gene3D" id="1.20.58.390">
    <property type="entry name" value="Neurotransmitter-gated ion-channel transmembrane domain"/>
    <property type="match status" value="2"/>
</dbReference>
<comment type="caution">
    <text evidence="3">The sequence shown here is derived from an EMBL/GenBank/DDBJ whole genome shotgun (WGS) entry which is preliminary data.</text>
</comment>
<keyword evidence="4" id="KW-1185">Reference proteome</keyword>
<dbReference type="CDD" id="cd19051">
    <property type="entry name" value="LGIC_TM_cation"/>
    <property type="match status" value="1"/>
</dbReference>
<feature type="domain" description="Neurotransmitter-gated ion-channel transmembrane" evidence="2">
    <location>
        <begin position="1"/>
        <end position="218"/>
    </location>
</feature>
<organism evidence="3 4">
    <name type="scientific">Apolygus lucorum</name>
    <name type="common">Small green plant bug</name>
    <name type="synonym">Lygocoris lucorum</name>
    <dbReference type="NCBI Taxonomy" id="248454"/>
    <lineage>
        <taxon>Eukaryota</taxon>
        <taxon>Metazoa</taxon>
        <taxon>Ecdysozoa</taxon>
        <taxon>Arthropoda</taxon>
        <taxon>Hexapoda</taxon>
        <taxon>Insecta</taxon>
        <taxon>Pterygota</taxon>
        <taxon>Neoptera</taxon>
        <taxon>Paraneoptera</taxon>
        <taxon>Hemiptera</taxon>
        <taxon>Heteroptera</taxon>
        <taxon>Panheteroptera</taxon>
        <taxon>Cimicomorpha</taxon>
        <taxon>Miridae</taxon>
        <taxon>Mirini</taxon>
        <taxon>Apolygus</taxon>
    </lineage>
</organism>
<protein>
    <recommendedName>
        <fullName evidence="2">Neurotransmitter-gated ion-channel transmembrane domain-containing protein</fullName>
    </recommendedName>
</protein>
<dbReference type="EMBL" id="WIXP02000001">
    <property type="protein sequence ID" value="KAF6216223.1"/>
    <property type="molecule type" value="Genomic_DNA"/>
</dbReference>
<dbReference type="FunFam" id="1.20.58.390:FF:000059">
    <property type="entry name" value="Nicotinic acetylcholine receptor alpha6, isoform D"/>
    <property type="match status" value="1"/>
</dbReference>